<sequence length="169" mass="18327">MYYENEVAQLDATLRKYGREVTVSTAVFHSVSDSSGGPLPPASLPFHQYPLQKISYFYTRYWQRTGDTSESTAQTSGRLIDAFLDAFKKTTTFLLTRNGCSPSKKKKSPSRNLRLSLKKKHKQSGTHVGPPRPGVKAPRPVTDSASVTPARGVGGVPVRATPATGGISS</sequence>
<protein>
    <submittedName>
        <fullName evidence="2">Uncharacterized protein</fullName>
    </submittedName>
</protein>
<evidence type="ECO:0000313" key="2">
    <source>
        <dbReference type="EMBL" id="GBP06079.1"/>
    </source>
</evidence>
<feature type="region of interest" description="Disordered" evidence="1">
    <location>
        <begin position="98"/>
        <end position="169"/>
    </location>
</feature>
<reference evidence="2 3" key="1">
    <citation type="journal article" date="2019" name="Commun. Biol.">
        <title>The bagworm genome reveals a unique fibroin gene that provides high tensile strength.</title>
        <authorList>
            <person name="Kono N."/>
            <person name="Nakamura H."/>
            <person name="Ohtoshi R."/>
            <person name="Tomita M."/>
            <person name="Numata K."/>
            <person name="Arakawa K."/>
        </authorList>
    </citation>
    <scope>NUCLEOTIDE SEQUENCE [LARGE SCALE GENOMIC DNA]</scope>
</reference>
<dbReference type="Proteomes" id="UP000299102">
    <property type="component" value="Unassembled WGS sequence"/>
</dbReference>
<name>A0A4C1SV66_EUMVA</name>
<keyword evidence="3" id="KW-1185">Reference proteome</keyword>
<proteinExistence type="predicted"/>
<dbReference type="AlphaFoldDB" id="A0A4C1SV66"/>
<dbReference type="EMBL" id="BGZK01000020">
    <property type="protein sequence ID" value="GBP06079.1"/>
    <property type="molecule type" value="Genomic_DNA"/>
</dbReference>
<gene>
    <name evidence="2" type="ORF">EVAR_3302_1</name>
</gene>
<evidence type="ECO:0000256" key="1">
    <source>
        <dbReference type="SAM" id="MobiDB-lite"/>
    </source>
</evidence>
<organism evidence="2 3">
    <name type="scientific">Eumeta variegata</name>
    <name type="common">Bagworm moth</name>
    <name type="synonym">Eumeta japonica</name>
    <dbReference type="NCBI Taxonomy" id="151549"/>
    <lineage>
        <taxon>Eukaryota</taxon>
        <taxon>Metazoa</taxon>
        <taxon>Ecdysozoa</taxon>
        <taxon>Arthropoda</taxon>
        <taxon>Hexapoda</taxon>
        <taxon>Insecta</taxon>
        <taxon>Pterygota</taxon>
        <taxon>Neoptera</taxon>
        <taxon>Endopterygota</taxon>
        <taxon>Lepidoptera</taxon>
        <taxon>Glossata</taxon>
        <taxon>Ditrysia</taxon>
        <taxon>Tineoidea</taxon>
        <taxon>Psychidae</taxon>
        <taxon>Oiketicinae</taxon>
        <taxon>Eumeta</taxon>
    </lineage>
</organism>
<evidence type="ECO:0000313" key="3">
    <source>
        <dbReference type="Proteomes" id="UP000299102"/>
    </source>
</evidence>
<comment type="caution">
    <text evidence="2">The sequence shown here is derived from an EMBL/GenBank/DDBJ whole genome shotgun (WGS) entry which is preliminary data.</text>
</comment>
<accession>A0A4C1SV66</accession>